<protein>
    <recommendedName>
        <fullName evidence="9">ATP-binding protein Uup</fullName>
        <ecNumber evidence="9">3.6.1.-</ecNumber>
    </recommendedName>
</protein>
<evidence type="ECO:0000256" key="1">
    <source>
        <dbReference type="ARBA" id="ARBA00022490"/>
    </source>
</evidence>
<gene>
    <name evidence="9 11" type="primary">uup</name>
    <name evidence="11" type="ORF">PAUR_a1328</name>
</gene>
<keyword evidence="5 9" id="KW-0378">Hydrolase</keyword>
<evidence type="ECO:0000256" key="4">
    <source>
        <dbReference type="ARBA" id="ARBA00022763"/>
    </source>
</evidence>
<dbReference type="Pfam" id="PF12848">
    <property type="entry name" value="ABC_tran_Xtn"/>
    <property type="match status" value="1"/>
</dbReference>
<keyword evidence="7 9" id="KW-0238">DNA-binding</keyword>
<feature type="binding site" evidence="9">
    <location>
        <begin position="352"/>
        <end position="359"/>
    </location>
    <ligand>
        <name>ATP</name>
        <dbReference type="ChEBI" id="CHEBI:30616"/>
        <label>2</label>
    </ligand>
</feature>
<dbReference type="SUPFAM" id="SSF52540">
    <property type="entry name" value="P-loop containing nucleoside triphosphate hydrolases"/>
    <property type="match status" value="2"/>
</dbReference>
<evidence type="ECO:0000313" key="11">
    <source>
        <dbReference type="EMBL" id="MBE0367866.1"/>
    </source>
</evidence>
<comment type="catalytic activity">
    <reaction evidence="9">
        <text>ATP + H2O = ADP + phosphate + H(+)</text>
        <dbReference type="Rhea" id="RHEA:13065"/>
        <dbReference type="ChEBI" id="CHEBI:15377"/>
        <dbReference type="ChEBI" id="CHEBI:15378"/>
        <dbReference type="ChEBI" id="CHEBI:30616"/>
        <dbReference type="ChEBI" id="CHEBI:43474"/>
        <dbReference type="ChEBI" id="CHEBI:456216"/>
    </reaction>
</comment>
<dbReference type="InterPro" id="IPR017871">
    <property type="entry name" value="ABC_transporter-like_CS"/>
</dbReference>
<dbReference type="InterPro" id="IPR032781">
    <property type="entry name" value="ABC_tran_Xtn"/>
</dbReference>
<feature type="domain" description="ABC transporter" evidence="10">
    <location>
        <begin position="320"/>
        <end position="537"/>
    </location>
</feature>
<organism evidence="11 12">
    <name type="scientific">Pseudoalteromonas aurantia 208</name>
    <dbReference type="NCBI Taxonomy" id="1314867"/>
    <lineage>
        <taxon>Bacteria</taxon>
        <taxon>Pseudomonadati</taxon>
        <taxon>Pseudomonadota</taxon>
        <taxon>Gammaproteobacteria</taxon>
        <taxon>Alteromonadales</taxon>
        <taxon>Pseudoalteromonadaceae</taxon>
        <taxon>Pseudoalteromonas</taxon>
    </lineage>
</organism>
<evidence type="ECO:0000256" key="5">
    <source>
        <dbReference type="ARBA" id="ARBA00022801"/>
    </source>
</evidence>
<dbReference type="Gene3D" id="1.10.287.380">
    <property type="entry name" value="Valyl-tRNA synthetase, C-terminal domain"/>
    <property type="match status" value="1"/>
</dbReference>
<dbReference type="GO" id="GO:0005524">
    <property type="term" value="F:ATP binding"/>
    <property type="evidence" value="ECO:0007669"/>
    <property type="project" value="UniProtKB-KW"/>
</dbReference>
<comment type="similarity">
    <text evidence="9">Belongs to the ABC transporter superfamily. ABCF family. Uup subfamily.</text>
</comment>
<dbReference type="PROSITE" id="PS50893">
    <property type="entry name" value="ABC_TRANSPORTER_2"/>
    <property type="match status" value="2"/>
</dbReference>
<dbReference type="InterPro" id="IPR032524">
    <property type="entry name" value="ABC_tran_C"/>
</dbReference>
<dbReference type="InterPro" id="IPR003593">
    <property type="entry name" value="AAA+_ATPase"/>
</dbReference>
<evidence type="ECO:0000259" key="10">
    <source>
        <dbReference type="PROSITE" id="PS50893"/>
    </source>
</evidence>
<keyword evidence="6 9" id="KW-0067">ATP-binding</keyword>
<evidence type="ECO:0000256" key="9">
    <source>
        <dbReference type="HAMAP-Rule" id="MF_00848"/>
    </source>
</evidence>
<keyword evidence="2 9" id="KW-0677">Repeat</keyword>
<dbReference type="HAMAP" id="MF_00848">
    <property type="entry name" value="Uup"/>
    <property type="match status" value="1"/>
</dbReference>
<keyword evidence="3 9" id="KW-0547">Nucleotide-binding</keyword>
<keyword evidence="1 9" id="KW-0963">Cytoplasm</keyword>
<dbReference type="RefSeq" id="WP_192507233.1">
    <property type="nucleotide sequence ID" value="NZ_AQGV01000012.1"/>
</dbReference>
<dbReference type="Pfam" id="PF00005">
    <property type="entry name" value="ABC_tran"/>
    <property type="match status" value="2"/>
</dbReference>
<dbReference type="PANTHER" id="PTHR42855:SF1">
    <property type="entry name" value="ABC TRANSPORTER DOMAIN-CONTAINING PROTEIN"/>
    <property type="match status" value="1"/>
</dbReference>
<dbReference type="PANTHER" id="PTHR42855">
    <property type="entry name" value="ABC TRANSPORTER ATP-BINDING SUBUNIT"/>
    <property type="match status" value="1"/>
</dbReference>
<keyword evidence="8 9" id="KW-0234">DNA repair</keyword>
<comment type="caution">
    <text evidence="11">The sequence shown here is derived from an EMBL/GenBank/DDBJ whole genome shotgun (WGS) entry which is preliminary data.</text>
</comment>
<dbReference type="InterPro" id="IPR043686">
    <property type="entry name" value="Uup"/>
</dbReference>
<proteinExistence type="inferred from homology"/>
<dbReference type="PROSITE" id="PS00211">
    <property type="entry name" value="ABC_TRANSPORTER_1"/>
    <property type="match status" value="2"/>
</dbReference>
<dbReference type="SMART" id="SM00382">
    <property type="entry name" value="AAA"/>
    <property type="match status" value="2"/>
</dbReference>
<dbReference type="NCBIfam" id="NF008358">
    <property type="entry name" value="PRK11147.1"/>
    <property type="match status" value="1"/>
</dbReference>
<feature type="binding site" evidence="9">
    <location>
        <begin position="36"/>
        <end position="43"/>
    </location>
    <ligand>
        <name>ATP</name>
        <dbReference type="ChEBI" id="CHEBI:30616"/>
        <label>1</label>
    </ligand>
</feature>
<dbReference type="EC" id="3.6.1.-" evidence="9"/>
<dbReference type="Proteomes" id="UP000615755">
    <property type="component" value="Unassembled WGS sequence"/>
</dbReference>
<dbReference type="InterPro" id="IPR027417">
    <property type="entry name" value="P-loop_NTPase"/>
</dbReference>
<accession>A0ABR9EA81</accession>
<name>A0ABR9EA81_9GAMM</name>
<evidence type="ECO:0000256" key="3">
    <source>
        <dbReference type="ARBA" id="ARBA00022741"/>
    </source>
</evidence>
<dbReference type="EMBL" id="AQGV01000012">
    <property type="protein sequence ID" value="MBE0367866.1"/>
    <property type="molecule type" value="Genomic_DNA"/>
</dbReference>
<dbReference type="Gene3D" id="3.40.50.300">
    <property type="entry name" value="P-loop containing nucleotide triphosphate hydrolases"/>
    <property type="match status" value="2"/>
</dbReference>
<keyword evidence="4 9" id="KW-0227">DNA damage</keyword>
<keyword evidence="12" id="KW-1185">Reference proteome</keyword>
<evidence type="ECO:0000256" key="6">
    <source>
        <dbReference type="ARBA" id="ARBA00022840"/>
    </source>
</evidence>
<evidence type="ECO:0000256" key="8">
    <source>
        <dbReference type="ARBA" id="ARBA00023204"/>
    </source>
</evidence>
<feature type="domain" description="ABC transporter" evidence="10">
    <location>
        <begin position="1"/>
        <end position="253"/>
    </location>
</feature>
<dbReference type="InterPro" id="IPR051309">
    <property type="entry name" value="ABCF_ATPase"/>
</dbReference>
<evidence type="ECO:0000256" key="7">
    <source>
        <dbReference type="ARBA" id="ARBA00023125"/>
    </source>
</evidence>
<evidence type="ECO:0000256" key="2">
    <source>
        <dbReference type="ARBA" id="ARBA00022737"/>
    </source>
</evidence>
<dbReference type="CDD" id="cd03221">
    <property type="entry name" value="ABCF_EF-3"/>
    <property type="match status" value="2"/>
</dbReference>
<dbReference type="InterPro" id="IPR037118">
    <property type="entry name" value="Val-tRNA_synth_C_sf"/>
</dbReference>
<dbReference type="Pfam" id="PF16326">
    <property type="entry name" value="ABC_tran_CTD"/>
    <property type="match status" value="1"/>
</dbReference>
<dbReference type="InterPro" id="IPR003439">
    <property type="entry name" value="ABC_transporter-like_ATP-bd"/>
</dbReference>
<reference evidence="11 12" key="1">
    <citation type="submission" date="2015-03" db="EMBL/GenBank/DDBJ databases">
        <title>Genome sequence of Pseudoalteromonas aurantia.</title>
        <authorList>
            <person name="Xie B.-B."/>
            <person name="Rong J.-C."/>
            <person name="Qin Q.-L."/>
            <person name="Zhang Y.-Z."/>
        </authorList>
    </citation>
    <scope>NUCLEOTIDE SEQUENCE [LARGE SCALE GENOMIC DNA]</scope>
    <source>
        <strain evidence="11 12">208</strain>
    </source>
</reference>
<sequence>MDLIRIAKAQLAFGTHPLLDNADAIIEAGERVCIVGRNGAGKSTLLKVLDGEVLLDDGEINRVGELKISRLEQDPPKGVEGAVFDYVASGLPDIANLLIEFNHVNEALQTDQSQAQLNKLERLSTQIEAADAWRFESRIQTVLSQLELTADMRLEKLSGGWLRKVALAKALVSEPDLLLLDEPTNHLDMNSVIWLEQFLKEFKGGIVFISHDRAFIRAVATRILDLDRGQLISYPGDYATYLEQKAHDLKVEETQNALFDKKLAEEEAWIRQGIKARRTRNEGRVRALKSLRNERKQRVEQVGKTDFNIETADRSGKLVFEAQHVNHAFKDKVITKDFSTLVMRGDRVGLVGPNGVGKTTLLKLLFGNLDADVGKIKQGVNLEVAYFDQYREKLDENATVQDNVAEGKQEVMMGGRSRHVLGYLQDFLFPPARARTPVKALSGGEKNRLLLAKLFLKPSNILVLDEPTNDLDIETLELLEEIINQYQGTILIVSHDREFIDNTCNSVWAFEGEGLVTEIVGGYTDYEQYVAHRVAQAKALEKVDKQKTQKSDKQTPKQVTQANNKSTKLSYKLKLELEELPSKVEALELALEAQQEIVNAADFFKQDAETTQAALNHLADLESKLETSFERWEELEALQNQ</sequence>
<comment type="subcellular location">
    <subcellularLocation>
        <location evidence="9">Cytoplasm</location>
    </subcellularLocation>
    <text evidence="9">Associates with ribosomes.</text>
</comment>
<evidence type="ECO:0000313" key="12">
    <source>
        <dbReference type="Proteomes" id="UP000615755"/>
    </source>
</evidence>
<comment type="function">
    <text evidence="9">Probably plays a role in ribosome assembly or function. May be involved in resolution of branched DNA intermediates that result from template switching in postreplication gaps. Binds DNA and has ATPase activity.</text>
</comment>